<organism evidence="1 2">
    <name type="scientific">Roseibacillus ishigakijimensis</name>
    <dbReference type="NCBI Taxonomy" id="454146"/>
    <lineage>
        <taxon>Bacteria</taxon>
        <taxon>Pseudomonadati</taxon>
        <taxon>Verrucomicrobiota</taxon>
        <taxon>Verrucomicrobiia</taxon>
        <taxon>Verrucomicrobiales</taxon>
        <taxon>Verrucomicrobiaceae</taxon>
        <taxon>Roseibacillus</taxon>
    </lineage>
</organism>
<dbReference type="EMBL" id="JAENIO010000031">
    <property type="protein sequence ID" value="MBK1834746.1"/>
    <property type="molecule type" value="Genomic_DNA"/>
</dbReference>
<dbReference type="SUPFAM" id="SSF52540">
    <property type="entry name" value="P-loop containing nucleoside triphosphate hydrolases"/>
    <property type="match status" value="1"/>
</dbReference>
<sequence length="500" mass="57030">MSIRTLFDPNTPIDRPIEKVITFSNRRPEILFREAREYVVTDNLAKEYEKLLGHFERSQDGDDDFEECCVWLSGFYGSGKSSFAKYFGMTFDPDASEKDKHFAEEFLKQFPNQPFRQRVAMTRKKFNVTVFLLDLASEARSGVTHEPISTLLFDKVCNWAGFSSDRKISQLESFLDKDGKLEEFRQSVESESGFPYEELDPTLLMPIASDLAHKFYPAIWKTEDTFLNTHTINTQTERERVQEMVDLIERKTGSKRVLFIVDEVGHFLRNNDSLINNLDGLAKNLKEVGHGMAWLMATAQETLPNTGALFGLRDRFPIKIDLKPSDIREITHRRLLKKSVEGEKALKAHFATDGQKLTHLTKLEDFTTTDDFTTDTFTDFYPLLPQSFDVLIQAIRSLAKLQGGIGLRSAIRCVQDILINSQSGRQPIIEQEVPTLLTSADLYDVLASDLSQAAREIVLHIDRVSHTHGLDSWELKVAKSIAILEVDPKVRPVEGSAKRW</sequence>
<dbReference type="Proteomes" id="UP000604083">
    <property type="component" value="Unassembled WGS sequence"/>
</dbReference>
<evidence type="ECO:0000313" key="1">
    <source>
        <dbReference type="EMBL" id="MBK1834746.1"/>
    </source>
</evidence>
<reference evidence="1" key="1">
    <citation type="submission" date="2021-01" db="EMBL/GenBank/DDBJ databases">
        <title>Modified the classification status of verrucomicrobia.</title>
        <authorList>
            <person name="Feng X."/>
        </authorList>
    </citation>
    <scope>NUCLEOTIDE SEQUENCE</scope>
    <source>
        <strain evidence="1">KCTC 12986</strain>
    </source>
</reference>
<evidence type="ECO:0008006" key="3">
    <source>
        <dbReference type="Google" id="ProtNLM"/>
    </source>
</evidence>
<name>A0A934RSB4_9BACT</name>
<gene>
    <name evidence="1" type="ORF">JIN78_11795</name>
</gene>
<dbReference type="AlphaFoldDB" id="A0A934RSB4"/>
<dbReference type="InterPro" id="IPR027417">
    <property type="entry name" value="P-loop_NTPase"/>
</dbReference>
<protein>
    <recommendedName>
        <fullName evidence="3">BREX system P-loop protein BrxC</fullName>
    </recommendedName>
</protein>
<proteinExistence type="predicted"/>
<accession>A0A934RSB4</accession>
<keyword evidence="2" id="KW-1185">Reference proteome</keyword>
<evidence type="ECO:0000313" key="2">
    <source>
        <dbReference type="Proteomes" id="UP000604083"/>
    </source>
</evidence>
<dbReference type="RefSeq" id="WP_200392181.1">
    <property type="nucleotide sequence ID" value="NZ_JAENIO010000031.1"/>
</dbReference>
<comment type="caution">
    <text evidence="1">The sequence shown here is derived from an EMBL/GenBank/DDBJ whole genome shotgun (WGS) entry which is preliminary data.</text>
</comment>